<comment type="caution">
    <text evidence="2">The sequence shown here is derived from an EMBL/GenBank/DDBJ whole genome shotgun (WGS) entry which is preliminary data.</text>
</comment>
<dbReference type="Proteomes" id="UP000758155">
    <property type="component" value="Unassembled WGS sequence"/>
</dbReference>
<feature type="region of interest" description="Disordered" evidence="1">
    <location>
        <begin position="1"/>
        <end position="86"/>
    </location>
</feature>
<dbReference type="EMBL" id="SWKV01000002">
    <property type="protein sequence ID" value="KAF3047732.1"/>
    <property type="molecule type" value="Genomic_DNA"/>
</dbReference>
<feature type="compositionally biased region" description="Low complexity" evidence="1">
    <location>
        <begin position="1"/>
        <end position="27"/>
    </location>
</feature>
<dbReference type="OrthoDB" id="3773439at2759"/>
<evidence type="ECO:0000313" key="3">
    <source>
        <dbReference type="Proteomes" id="UP000758155"/>
    </source>
</evidence>
<dbReference type="AlphaFoldDB" id="A0A9P5C780"/>
<feature type="compositionally biased region" description="Pro residues" evidence="1">
    <location>
        <begin position="193"/>
        <end position="202"/>
    </location>
</feature>
<evidence type="ECO:0000256" key="1">
    <source>
        <dbReference type="SAM" id="MobiDB-lite"/>
    </source>
</evidence>
<name>A0A9P5C780_9PLEO</name>
<keyword evidence="3" id="KW-1185">Reference proteome</keyword>
<feature type="compositionally biased region" description="Polar residues" evidence="1">
    <location>
        <begin position="35"/>
        <end position="46"/>
    </location>
</feature>
<organism evidence="2 3">
    <name type="scientific">Didymella heteroderae</name>
    <dbReference type="NCBI Taxonomy" id="1769908"/>
    <lineage>
        <taxon>Eukaryota</taxon>
        <taxon>Fungi</taxon>
        <taxon>Dikarya</taxon>
        <taxon>Ascomycota</taxon>
        <taxon>Pezizomycotina</taxon>
        <taxon>Dothideomycetes</taxon>
        <taxon>Pleosporomycetidae</taxon>
        <taxon>Pleosporales</taxon>
        <taxon>Pleosporineae</taxon>
        <taxon>Didymellaceae</taxon>
        <taxon>Didymella</taxon>
    </lineage>
</organism>
<evidence type="ECO:0000313" key="2">
    <source>
        <dbReference type="EMBL" id="KAF3047732.1"/>
    </source>
</evidence>
<gene>
    <name evidence="2" type="ORF">E8E12_011553</name>
</gene>
<feature type="region of interest" description="Disordered" evidence="1">
    <location>
        <begin position="185"/>
        <end position="208"/>
    </location>
</feature>
<accession>A0A9P5C780</accession>
<proteinExistence type="predicted"/>
<sequence>MRTPSPTSVSSHSVAAAALLQLSQTPPRLAGDTGTPRSLEQSSNDAPSPLFKSSEHGNQVDSNVETRKIPEGNILTLSSPGPDSGGVIKISISDDEDVNVQACNIHGDGIDAPQAPYAGLRNGTRLPEAPTTESSAKAPTSERVEARSKVHPKSQKITSLRYGFGPKQIDIRDFKYRTIKAINMPARTDATPGQPPPEPTPESQPYGEGVDYRASVLIHWCDDLELAYNETVRRYRMKFPDERTITEDTVRKRHILFLEKLARKYGLKPEQEIEDPGGRVAIRGKQLGHKYNTINGVHVYSAAAGHDAAGTIRRRRAGNEPTEHRGFLKACICVWKDTANASFEEIKLRLEKDYGWNIGENTVKKLFYSERARVYDTFNESGAIDQEAYIKTTDEDLDQLRLHFQYRQAFLLRTSGGQVPAKDVAYMQQLEQLIASKEQEQLQRAQQMGNDPIQTIDGVIEEVHDGGKAEEVVDQDVMMQDADTSRASNQDVD</sequence>
<protein>
    <submittedName>
        <fullName evidence="2">Uncharacterized protein</fullName>
    </submittedName>
</protein>
<feature type="region of interest" description="Disordered" evidence="1">
    <location>
        <begin position="122"/>
        <end position="152"/>
    </location>
</feature>
<reference evidence="2" key="1">
    <citation type="submission" date="2019-04" db="EMBL/GenBank/DDBJ databases">
        <title>Sequencing of skin fungus with MAO and IRED activity.</title>
        <authorList>
            <person name="Marsaioli A.J."/>
            <person name="Bonatto J.M.C."/>
            <person name="Reis Junior O."/>
        </authorList>
    </citation>
    <scope>NUCLEOTIDE SEQUENCE</scope>
    <source>
        <strain evidence="2">28M1</strain>
    </source>
</reference>